<sequence>MKPVLFNNVEFKEIMQYVQELVKQSGNIPDEETRELTAEILKYFDLMHREPLSRMLQAIERSYPDLKDTLKQDYTINTLLELYDFENTNLPDTQEKT</sequence>
<keyword evidence="2" id="KW-1185">Reference proteome</keyword>
<proteinExistence type="predicted"/>
<dbReference type="Proteomes" id="UP000291981">
    <property type="component" value="Unassembled WGS sequence"/>
</dbReference>
<reference evidence="1 2" key="1">
    <citation type="submission" date="2019-02" db="EMBL/GenBank/DDBJ databases">
        <title>Draft genome sequence of Muricauda sp. 176CP4-71.</title>
        <authorList>
            <person name="Park J.-S."/>
        </authorList>
    </citation>
    <scope>NUCLEOTIDE SEQUENCE [LARGE SCALE GENOMIC DNA]</scope>
    <source>
        <strain evidence="1 2">176CP4-71</strain>
    </source>
</reference>
<accession>A0A4Q8QLV3</accession>
<evidence type="ECO:0000313" key="1">
    <source>
        <dbReference type="EMBL" id="TAI49266.1"/>
    </source>
</evidence>
<comment type="caution">
    <text evidence="1">The sequence shown here is derived from an EMBL/GenBank/DDBJ whole genome shotgun (WGS) entry which is preliminary data.</text>
</comment>
<organism evidence="1 2">
    <name type="scientific">Flagellimonas allohymeniacidonis</name>
    <dbReference type="NCBI Taxonomy" id="2517819"/>
    <lineage>
        <taxon>Bacteria</taxon>
        <taxon>Pseudomonadati</taxon>
        <taxon>Bacteroidota</taxon>
        <taxon>Flavobacteriia</taxon>
        <taxon>Flavobacteriales</taxon>
        <taxon>Flavobacteriaceae</taxon>
        <taxon>Flagellimonas</taxon>
    </lineage>
</organism>
<dbReference type="AlphaFoldDB" id="A0A4Q8QLV3"/>
<evidence type="ECO:0000313" key="2">
    <source>
        <dbReference type="Proteomes" id="UP000291981"/>
    </source>
</evidence>
<gene>
    <name evidence="1" type="ORF">EW142_05575</name>
</gene>
<dbReference type="OrthoDB" id="1442079at2"/>
<protein>
    <submittedName>
        <fullName evidence="1">Uncharacterized protein</fullName>
    </submittedName>
</protein>
<name>A0A4Q8QLV3_9FLAO</name>
<dbReference type="EMBL" id="SGIU01000001">
    <property type="protein sequence ID" value="TAI49266.1"/>
    <property type="molecule type" value="Genomic_DNA"/>
</dbReference>
<dbReference type="RefSeq" id="WP_130610827.1">
    <property type="nucleotide sequence ID" value="NZ_SGIU01000001.1"/>
</dbReference>